<keyword evidence="3" id="KW-1185">Reference proteome</keyword>
<dbReference type="InterPro" id="IPR029058">
    <property type="entry name" value="AB_hydrolase_fold"/>
</dbReference>
<organism evidence="2 3">
    <name type="scientific">Massilia consociata</name>
    <dbReference type="NCBI Taxonomy" id="760117"/>
    <lineage>
        <taxon>Bacteria</taxon>
        <taxon>Pseudomonadati</taxon>
        <taxon>Pseudomonadota</taxon>
        <taxon>Betaproteobacteria</taxon>
        <taxon>Burkholderiales</taxon>
        <taxon>Oxalobacteraceae</taxon>
        <taxon>Telluria group</taxon>
        <taxon>Massilia</taxon>
    </lineage>
</organism>
<dbReference type="PANTHER" id="PTHR43798:SF24">
    <property type="entry name" value="CIS-3-ALKYL-4-ALKYLOXETAN-2-ONE DECARBOXYLASE"/>
    <property type="match status" value="1"/>
</dbReference>
<dbReference type="RefSeq" id="WP_379678940.1">
    <property type="nucleotide sequence ID" value="NZ_JBHLWP010000009.1"/>
</dbReference>
<dbReference type="PANTHER" id="PTHR43798">
    <property type="entry name" value="MONOACYLGLYCEROL LIPASE"/>
    <property type="match status" value="1"/>
</dbReference>
<evidence type="ECO:0000259" key="1">
    <source>
        <dbReference type="Pfam" id="PF00561"/>
    </source>
</evidence>
<gene>
    <name evidence="2" type="ORF">ACFFJK_09840</name>
</gene>
<dbReference type="SUPFAM" id="SSF53474">
    <property type="entry name" value="alpha/beta-Hydrolases"/>
    <property type="match status" value="1"/>
</dbReference>
<protein>
    <submittedName>
        <fullName evidence="2">Alpha/beta fold hydrolase</fullName>
    </submittedName>
</protein>
<comment type="caution">
    <text evidence="2">The sequence shown here is derived from an EMBL/GenBank/DDBJ whole genome shotgun (WGS) entry which is preliminary data.</text>
</comment>
<dbReference type="Gene3D" id="3.40.50.1820">
    <property type="entry name" value="alpha/beta hydrolase"/>
    <property type="match status" value="1"/>
</dbReference>
<dbReference type="EMBL" id="JBHLWP010000009">
    <property type="protein sequence ID" value="MFC0252191.1"/>
    <property type="molecule type" value="Genomic_DNA"/>
</dbReference>
<name>A0ABV6FFB2_9BURK</name>
<accession>A0ABV6FFB2</accession>
<sequence>MDDLLFPGFQRLHLEVEPGIAIAGVAGGSGPPLLLLHGHPQTHAIWHKVAPALAERFTVVACDLRGYGDSSKPPGAPGHANYSKRSMAADMLRVMRQLGFGSFRVMAHDRGARVAHRLMADHPAAVERAVLLDIAPTLAMYEGTTQAFARAYWHWFFLIQPAPLPERLIEADPQAYLRDVMGRRSAGLAPFHAHALAEYARCLALPGTAHGICEDYRAAAGIDLEHDRADRDAGRRIGQPLLVLWGGQGVVQRCFDPLALWHAVAARAEGEALPCGHYIPEEAPQALLARALPFLLDQ</sequence>
<evidence type="ECO:0000313" key="2">
    <source>
        <dbReference type="EMBL" id="MFC0252191.1"/>
    </source>
</evidence>
<dbReference type="Pfam" id="PF00561">
    <property type="entry name" value="Abhydrolase_1"/>
    <property type="match status" value="1"/>
</dbReference>
<reference evidence="2 3" key="1">
    <citation type="submission" date="2024-09" db="EMBL/GenBank/DDBJ databases">
        <authorList>
            <person name="Sun Q."/>
            <person name="Mori K."/>
        </authorList>
    </citation>
    <scope>NUCLEOTIDE SEQUENCE [LARGE SCALE GENOMIC DNA]</scope>
    <source>
        <strain evidence="2 3">CCM 7792</strain>
    </source>
</reference>
<evidence type="ECO:0000313" key="3">
    <source>
        <dbReference type="Proteomes" id="UP001589773"/>
    </source>
</evidence>
<dbReference type="InterPro" id="IPR050266">
    <property type="entry name" value="AB_hydrolase_sf"/>
</dbReference>
<keyword evidence="2" id="KW-0378">Hydrolase</keyword>
<feature type="domain" description="AB hydrolase-1" evidence="1">
    <location>
        <begin position="31"/>
        <end position="185"/>
    </location>
</feature>
<dbReference type="Proteomes" id="UP001589773">
    <property type="component" value="Unassembled WGS sequence"/>
</dbReference>
<proteinExistence type="predicted"/>
<dbReference type="GO" id="GO:0016787">
    <property type="term" value="F:hydrolase activity"/>
    <property type="evidence" value="ECO:0007669"/>
    <property type="project" value="UniProtKB-KW"/>
</dbReference>
<dbReference type="InterPro" id="IPR000073">
    <property type="entry name" value="AB_hydrolase_1"/>
</dbReference>